<evidence type="ECO:0000256" key="10">
    <source>
        <dbReference type="SAM" id="SignalP"/>
    </source>
</evidence>
<dbReference type="InterPro" id="IPR035070">
    <property type="entry name" value="Streptogrisin_prodomain"/>
</dbReference>
<evidence type="ECO:0000256" key="6">
    <source>
        <dbReference type="ARBA" id="ARBA00023145"/>
    </source>
</evidence>
<feature type="chain" id="PRO_5039630104" evidence="10">
    <location>
        <begin position="30"/>
        <end position="376"/>
    </location>
</feature>
<evidence type="ECO:0000256" key="7">
    <source>
        <dbReference type="ARBA" id="ARBA00023157"/>
    </source>
</evidence>
<keyword evidence="2" id="KW-0645">Protease</keyword>
<feature type="disulfide bond" evidence="9">
    <location>
        <begin position="207"/>
        <end position="223"/>
    </location>
</feature>
<dbReference type="Gene3D" id="3.30.300.50">
    <property type="match status" value="2"/>
</dbReference>
<comment type="similarity">
    <text evidence="1">Belongs to the peptidase S1 family.</text>
</comment>
<feature type="signal peptide" evidence="10">
    <location>
        <begin position="1"/>
        <end position="29"/>
    </location>
</feature>
<keyword evidence="5" id="KW-0720">Serine protease</keyword>
<dbReference type="SUPFAM" id="SSF54806">
    <property type="entry name" value="Alpha-lytic protease prodomain"/>
    <property type="match status" value="1"/>
</dbReference>
<evidence type="ECO:0000256" key="2">
    <source>
        <dbReference type="ARBA" id="ARBA00022670"/>
    </source>
</evidence>
<evidence type="ECO:0000256" key="8">
    <source>
        <dbReference type="PIRSR" id="PIRSR001134-1"/>
    </source>
</evidence>
<dbReference type="InterPro" id="IPR037295">
    <property type="entry name" value="Alpha-lytic_protease_prodomain"/>
</dbReference>
<keyword evidence="6" id="KW-0865">Zymogen</keyword>
<dbReference type="Proteomes" id="UP000575985">
    <property type="component" value="Unassembled WGS sequence"/>
</dbReference>
<proteinExistence type="inferred from homology"/>
<dbReference type="PIRSF" id="PIRSF001134">
    <property type="entry name" value="Streptogrisin"/>
    <property type="match status" value="1"/>
</dbReference>
<feature type="active site" description="Charge relay system" evidence="8">
    <location>
        <position position="222"/>
    </location>
</feature>
<dbReference type="GO" id="GO:0005576">
    <property type="term" value="C:extracellular region"/>
    <property type="evidence" value="ECO:0007669"/>
    <property type="project" value="InterPro"/>
</dbReference>
<keyword evidence="4 12" id="KW-0378">Hydrolase</keyword>
<evidence type="ECO:0000313" key="13">
    <source>
        <dbReference type="Proteomes" id="UP000575985"/>
    </source>
</evidence>
<gene>
    <name evidence="12" type="ORF">HNR12_003213</name>
</gene>
<dbReference type="InterPro" id="IPR001316">
    <property type="entry name" value="Pept_S1A_streptogrisin"/>
</dbReference>
<evidence type="ECO:0000256" key="5">
    <source>
        <dbReference type="ARBA" id="ARBA00022825"/>
    </source>
</evidence>
<dbReference type="GO" id="GO:0006508">
    <property type="term" value="P:proteolysis"/>
    <property type="evidence" value="ECO:0007669"/>
    <property type="project" value="UniProtKB-KW"/>
</dbReference>
<dbReference type="EMBL" id="JACCFO010000001">
    <property type="protein sequence ID" value="NYI96936.1"/>
    <property type="molecule type" value="Genomic_DNA"/>
</dbReference>
<dbReference type="SUPFAM" id="SSF50494">
    <property type="entry name" value="Trypsin-like serine proteases"/>
    <property type="match status" value="1"/>
</dbReference>
<keyword evidence="7 9" id="KW-1015">Disulfide bond</keyword>
<dbReference type="RefSeq" id="WP_179768211.1">
    <property type="nucleotide sequence ID" value="NZ_JACCFO010000001.1"/>
</dbReference>
<evidence type="ECO:0000256" key="4">
    <source>
        <dbReference type="ARBA" id="ARBA00022801"/>
    </source>
</evidence>
<evidence type="ECO:0000256" key="1">
    <source>
        <dbReference type="ARBA" id="ARBA00007664"/>
    </source>
</evidence>
<dbReference type="PRINTS" id="PR00861">
    <property type="entry name" value="ALYTICPTASE"/>
</dbReference>
<accession>A0A853BQJ4</accession>
<keyword evidence="3 10" id="KW-0732">Signal</keyword>
<dbReference type="InterPro" id="IPR009003">
    <property type="entry name" value="Peptidase_S1_PA"/>
</dbReference>
<reference evidence="12 13" key="1">
    <citation type="submission" date="2020-07" db="EMBL/GenBank/DDBJ databases">
        <title>Sequencing the genomes of 1000 actinobacteria strains.</title>
        <authorList>
            <person name="Klenk H.-P."/>
        </authorList>
    </citation>
    <scope>NUCLEOTIDE SEQUENCE [LARGE SCALE GENOMIC DNA]</scope>
    <source>
        <strain evidence="12 13">DSM 45927</strain>
    </source>
</reference>
<sequence>MRKSPLITAIGGVTLSLGLVAAATTAASADPAPATAAPQQFAAMQSDLGLTAAEAQTLLQQEDRARSLERELRADLGADFGGAVFDSDSGELTVSVTDASAVEAVEDAGAQAEVVEHGERALDAVVADLNDSAPKPGTGVTGWYVDVAADTVVMTVERGEEAAGEALIAEAGVSPEAVRIEESAEAPKTFADIIGGNAYYINNSSRCSIGFAVTVGFVTAGHCGSTGATATGANGGTGRFSGSVFPGSDMGYVTATSNWTPTPRVNNYSGGTVTVTGSSQATLGSSICRSGSTTGWRCGTIQARNQTVVYAQGTVRGLTRTNVCAEPGDSGGSWVSGSQAQGVTSGGSGNCRTGGTTYYQEVNPILQRWGLTLVRG</sequence>
<dbReference type="InterPro" id="IPR043504">
    <property type="entry name" value="Peptidase_S1_PA_chymotrypsin"/>
</dbReference>
<dbReference type="GO" id="GO:0004252">
    <property type="term" value="F:serine-type endopeptidase activity"/>
    <property type="evidence" value="ECO:0007669"/>
    <property type="project" value="InterPro"/>
</dbReference>
<dbReference type="Gene3D" id="2.40.10.10">
    <property type="entry name" value="Trypsin-like serine proteases"/>
    <property type="match status" value="2"/>
</dbReference>
<dbReference type="InterPro" id="IPR004236">
    <property type="entry name" value="Pept_S1_alpha_lytic"/>
</dbReference>
<protein>
    <submittedName>
        <fullName evidence="12">Streptogrisin C</fullName>
        <ecNumber evidence="12">3.4.21.-</ecNumber>
    </submittedName>
</protein>
<comment type="caution">
    <text evidence="12">The sequence shown here is derived from an EMBL/GenBank/DDBJ whole genome shotgun (WGS) entry which is preliminary data.</text>
</comment>
<dbReference type="CDD" id="cd21112">
    <property type="entry name" value="alphaLP-like"/>
    <property type="match status" value="1"/>
</dbReference>
<dbReference type="EC" id="3.4.21.-" evidence="12"/>
<feature type="domain" description="Peptidase S1A alpha-lytic prodomain" evidence="11">
    <location>
        <begin position="119"/>
        <end position="174"/>
    </location>
</feature>
<evidence type="ECO:0000259" key="11">
    <source>
        <dbReference type="Pfam" id="PF02983"/>
    </source>
</evidence>
<evidence type="ECO:0000256" key="3">
    <source>
        <dbReference type="ARBA" id="ARBA00022729"/>
    </source>
</evidence>
<feature type="active site" description="Charge relay system" evidence="8">
    <location>
        <position position="330"/>
    </location>
</feature>
<feature type="disulfide bond" evidence="9">
    <location>
        <begin position="288"/>
        <end position="298"/>
    </location>
</feature>
<feature type="active site" description="Charge relay system" evidence="8">
    <location>
        <position position="249"/>
    </location>
</feature>
<organism evidence="12 13">
    <name type="scientific">Streptomonospora nanhaiensis</name>
    <dbReference type="NCBI Taxonomy" id="1323731"/>
    <lineage>
        <taxon>Bacteria</taxon>
        <taxon>Bacillati</taxon>
        <taxon>Actinomycetota</taxon>
        <taxon>Actinomycetes</taxon>
        <taxon>Streptosporangiales</taxon>
        <taxon>Nocardiopsidaceae</taxon>
        <taxon>Streptomonospora</taxon>
    </lineage>
</organism>
<keyword evidence="13" id="KW-1185">Reference proteome</keyword>
<feature type="disulfide bond" evidence="9">
    <location>
        <begin position="324"/>
        <end position="351"/>
    </location>
</feature>
<evidence type="ECO:0000313" key="12">
    <source>
        <dbReference type="EMBL" id="NYI96936.1"/>
    </source>
</evidence>
<dbReference type="Pfam" id="PF02983">
    <property type="entry name" value="Pro_Al_protease"/>
    <property type="match status" value="1"/>
</dbReference>
<evidence type="ECO:0000256" key="9">
    <source>
        <dbReference type="PIRSR" id="PIRSR001134-2"/>
    </source>
</evidence>
<dbReference type="AlphaFoldDB" id="A0A853BQJ4"/>
<name>A0A853BQJ4_9ACTN</name>